<dbReference type="Proteomes" id="UP000799753">
    <property type="component" value="Unassembled WGS sequence"/>
</dbReference>
<accession>A0A6A6S761</accession>
<proteinExistence type="predicted"/>
<gene>
    <name evidence="1" type="ORF">P280DRAFT_467912</name>
</gene>
<dbReference type="EMBL" id="MU006781">
    <property type="protein sequence ID" value="KAF2642583.1"/>
    <property type="molecule type" value="Genomic_DNA"/>
</dbReference>
<protein>
    <submittedName>
        <fullName evidence="1">Uncharacterized protein</fullName>
    </submittedName>
</protein>
<evidence type="ECO:0000313" key="1">
    <source>
        <dbReference type="EMBL" id="KAF2642583.1"/>
    </source>
</evidence>
<reference evidence="1" key="1">
    <citation type="journal article" date="2020" name="Stud. Mycol.">
        <title>101 Dothideomycetes genomes: a test case for predicting lifestyles and emergence of pathogens.</title>
        <authorList>
            <person name="Haridas S."/>
            <person name="Albert R."/>
            <person name="Binder M."/>
            <person name="Bloem J."/>
            <person name="Labutti K."/>
            <person name="Salamov A."/>
            <person name="Andreopoulos B."/>
            <person name="Baker S."/>
            <person name="Barry K."/>
            <person name="Bills G."/>
            <person name="Bluhm B."/>
            <person name="Cannon C."/>
            <person name="Castanera R."/>
            <person name="Culley D."/>
            <person name="Daum C."/>
            <person name="Ezra D."/>
            <person name="Gonzalez J."/>
            <person name="Henrissat B."/>
            <person name="Kuo A."/>
            <person name="Liang C."/>
            <person name="Lipzen A."/>
            <person name="Lutzoni F."/>
            <person name="Magnuson J."/>
            <person name="Mondo S."/>
            <person name="Nolan M."/>
            <person name="Ohm R."/>
            <person name="Pangilinan J."/>
            <person name="Park H.-J."/>
            <person name="Ramirez L."/>
            <person name="Alfaro M."/>
            <person name="Sun H."/>
            <person name="Tritt A."/>
            <person name="Yoshinaga Y."/>
            <person name="Zwiers L.-H."/>
            <person name="Turgeon B."/>
            <person name="Goodwin S."/>
            <person name="Spatafora J."/>
            <person name="Crous P."/>
            <person name="Grigoriev I."/>
        </authorList>
    </citation>
    <scope>NUCLEOTIDE SEQUENCE</scope>
    <source>
        <strain evidence="1">CBS 473.64</strain>
    </source>
</reference>
<sequence>MILNAQYCFAMRFAAAVSAANAAAIHSTYSTNHTYHGAIVQDRMYVHTYLPTHLKTIVRSVARMPAGVLLLLLP</sequence>
<keyword evidence="2" id="KW-1185">Reference proteome</keyword>
<evidence type="ECO:0000313" key="2">
    <source>
        <dbReference type="Proteomes" id="UP000799753"/>
    </source>
</evidence>
<organism evidence="1 2">
    <name type="scientific">Massarina eburnea CBS 473.64</name>
    <dbReference type="NCBI Taxonomy" id="1395130"/>
    <lineage>
        <taxon>Eukaryota</taxon>
        <taxon>Fungi</taxon>
        <taxon>Dikarya</taxon>
        <taxon>Ascomycota</taxon>
        <taxon>Pezizomycotina</taxon>
        <taxon>Dothideomycetes</taxon>
        <taxon>Pleosporomycetidae</taxon>
        <taxon>Pleosporales</taxon>
        <taxon>Massarineae</taxon>
        <taxon>Massarinaceae</taxon>
        <taxon>Massarina</taxon>
    </lineage>
</organism>
<dbReference type="AlphaFoldDB" id="A0A6A6S761"/>
<name>A0A6A6S761_9PLEO</name>